<feature type="disulfide bond" evidence="8">
    <location>
        <begin position="175"/>
        <end position="209"/>
    </location>
</feature>
<feature type="chain" id="PRO_5034617552" evidence="9">
    <location>
        <begin position="24"/>
        <end position="596"/>
    </location>
</feature>
<dbReference type="EMBL" id="QGMI01000101">
    <property type="protein sequence ID" value="TVY47279.1"/>
    <property type="molecule type" value="Genomic_DNA"/>
</dbReference>
<keyword evidence="8" id="KW-1015">Disulfide bond</keyword>
<keyword evidence="6 9" id="KW-0472">Membrane</keyword>
<dbReference type="Gene3D" id="2.10.250.10">
    <property type="entry name" value="Calreticulin/calnexin, P domain"/>
    <property type="match status" value="1"/>
</dbReference>
<evidence type="ECO:0000256" key="7">
    <source>
        <dbReference type="ARBA" id="ARBA00023186"/>
    </source>
</evidence>
<organism evidence="11 12">
    <name type="scientific">Lachnellula occidentalis</name>
    <dbReference type="NCBI Taxonomy" id="215460"/>
    <lineage>
        <taxon>Eukaryota</taxon>
        <taxon>Fungi</taxon>
        <taxon>Dikarya</taxon>
        <taxon>Ascomycota</taxon>
        <taxon>Pezizomycotina</taxon>
        <taxon>Leotiomycetes</taxon>
        <taxon>Helotiales</taxon>
        <taxon>Lachnaceae</taxon>
        <taxon>Lachnellula</taxon>
    </lineage>
</organism>
<evidence type="ECO:0000313" key="11">
    <source>
        <dbReference type="EMBL" id="TVY47279.1"/>
    </source>
</evidence>
<dbReference type="FunFam" id="2.60.120.200:FF:000011">
    <property type="entry name" value="Probable calnexin"/>
    <property type="match status" value="1"/>
</dbReference>
<evidence type="ECO:0000256" key="5">
    <source>
        <dbReference type="ARBA" id="ARBA00022989"/>
    </source>
</evidence>
<keyword evidence="7 9" id="KW-0143">Chaperone</keyword>
<dbReference type="OrthoDB" id="1938156at2759"/>
<keyword evidence="3 9" id="KW-0812">Transmembrane</keyword>
<dbReference type="GO" id="GO:0036503">
    <property type="term" value="P:ERAD pathway"/>
    <property type="evidence" value="ECO:0007669"/>
    <property type="project" value="TreeGrafter"/>
</dbReference>
<feature type="region of interest" description="Disordered" evidence="10">
    <location>
        <begin position="332"/>
        <end position="365"/>
    </location>
</feature>
<dbReference type="SUPFAM" id="SSF49899">
    <property type="entry name" value="Concanavalin A-like lectins/glucanases"/>
    <property type="match status" value="2"/>
</dbReference>
<dbReference type="PROSITE" id="PS00803">
    <property type="entry name" value="CALRETICULIN_1"/>
    <property type="match status" value="1"/>
</dbReference>
<dbReference type="Pfam" id="PF00262">
    <property type="entry name" value="Calreticulin"/>
    <property type="match status" value="1"/>
</dbReference>
<keyword evidence="9" id="KW-0732">Signal</keyword>
<comment type="caution">
    <text evidence="11">The sequence shown here is derived from an EMBL/GenBank/DDBJ whole genome shotgun (WGS) entry which is preliminary data.</text>
</comment>
<dbReference type="PANTHER" id="PTHR11073">
    <property type="entry name" value="CALRETICULIN AND CALNEXIN"/>
    <property type="match status" value="1"/>
</dbReference>
<dbReference type="Gene3D" id="2.60.120.200">
    <property type="match status" value="1"/>
</dbReference>
<dbReference type="InterPro" id="IPR013320">
    <property type="entry name" value="ConA-like_dom_sf"/>
</dbReference>
<dbReference type="PROSITE" id="PS00805">
    <property type="entry name" value="CALRETICULIN_REPEAT"/>
    <property type="match status" value="1"/>
</dbReference>
<evidence type="ECO:0000256" key="10">
    <source>
        <dbReference type="SAM" id="MobiDB-lite"/>
    </source>
</evidence>
<comment type="similarity">
    <text evidence="2 9">Belongs to the calreticulin family.</text>
</comment>
<dbReference type="AlphaFoldDB" id="A0A8H8S4T9"/>
<evidence type="ECO:0000313" key="12">
    <source>
        <dbReference type="Proteomes" id="UP000443090"/>
    </source>
</evidence>
<evidence type="ECO:0000256" key="6">
    <source>
        <dbReference type="ARBA" id="ARBA00023136"/>
    </source>
</evidence>
<dbReference type="InterPro" id="IPR018124">
    <property type="entry name" value="Calret/calnex_CS"/>
</dbReference>
<feature type="signal peptide" evidence="9">
    <location>
        <begin position="1"/>
        <end position="23"/>
    </location>
</feature>
<dbReference type="PROSITE" id="PS00804">
    <property type="entry name" value="CALRETICULIN_2"/>
    <property type="match status" value="1"/>
</dbReference>
<evidence type="ECO:0000256" key="2">
    <source>
        <dbReference type="ARBA" id="ARBA00010983"/>
    </source>
</evidence>
<reference evidence="11 12" key="1">
    <citation type="submission" date="2018-05" db="EMBL/GenBank/DDBJ databases">
        <title>Genome sequencing and assembly of the regulated plant pathogen Lachnellula willkommii and related sister species for the development of diagnostic species identification markers.</title>
        <authorList>
            <person name="Giroux E."/>
            <person name="Bilodeau G."/>
        </authorList>
    </citation>
    <scope>NUCLEOTIDE SEQUENCE [LARGE SCALE GENOMIC DNA]</scope>
    <source>
        <strain evidence="11 12">CBS 160.35</strain>
    </source>
</reference>
<dbReference type="FunFam" id="2.10.250.10:FF:000001">
    <property type="entry name" value="Calnexin homolog"/>
    <property type="match status" value="1"/>
</dbReference>
<keyword evidence="12" id="KW-1185">Reference proteome</keyword>
<gene>
    <name evidence="11" type="ORF">LOCC1_G002087</name>
</gene>
<feature type="region of interest" description="Disordered" evidence="10">
    <location>
        <begin position="568"/>
        <end position="596"/>
    </location>
</feature>
<evidence type="ECO:0000256" key="4">
    <source>
        <dbReference type="ARBA" id="ARBA00022824"/>
    </source>
</evidence>
<dbReference type="InterPro" id="IPR001580">
    <property type="entry name" value="Calret/calnex"/>
</dbReference>
<dbReference type="InterPro" id="IPR009033">
    <property type="entry name" value="Calreticulin/calnexin_P_dom_sf"/>
</dbReference>
<keyword evidence="5 9" id="KW-1133">Transmembrane helix</keyword>
<accession>A0A8H8S4T9</accession>
<dbReference type="GO" id="GO:0005789">
    <property type="term" value="C:endoplasmic reticulum membrane"/>
    <property type="evidence" value="ECO:0007669"/>
    <property type="project" value="UniProtKB-SubCell"/>
</dbReference>
<proteinExistence type="inferred from homology"/>
<evidence type="ECO:0000256" key="3">
    <source>
        <dbReference type="ARBA" id="ARBA00022692"/>
    </source>
</evidence>
<feature type="transmembrane region" description="Helical" evidence="9">
    <location>
        <begin position="525"/>
        <end position="547"/>
    </location>
</feature>
<dbReference type="PANTHER" id="PTHR11073:SF1">
    <property type="entry name" value="CALNEXIN 14D-RELATED"/>
    <property type="match status" value="1"/>
</dbReference>
<dbReference type="PRINTS" id="PR00626">
    <property type="entry name" value="CALRETICULIN"/>
</dbReference>
<dbReference type="GO" id="GO:0006457">
    <property type="term" value="P:protein folding"/>
    <property type="evidence" value="ECO:0007669"/>
    <property type="project" value="InterPro"/>
</dbReference>
<evidence type="ECO:0000256" key="9">
    <source>
        <dbReference type="RuleBase" id="RU362126"/>
    </source>
</evidence>
<dbReference type="GO" id="GO:0005509">
    <property type="term" value="F:calcium ion binding"/>
    <property type="evidence" value="ECO:0007669"/>
    <property type="project" value="InterPro"/>
</dbReference>
<dbReference type="SUPFAM" id="SSF63887">
    <property type="entry name" value="P-domain of calnexin/calreticulin"/>
    <property type="match status" value="1"/>
</dbReference>
<protein>
    <submittedName>
        <fullName evidence="11">Calnexin-like protein</fullName>
    </submittedName>
</protein>
<evidence type="ECO:0000256" key="8">
    <source>
        <dbReference type="PIRSR" id="PIRSR601580-3"/>
    </source>
</evidence>
<dbReference type="GO" id="GO:0051082">
    <property type="term" value="F:unfolded protein binding"/>
    <property type="evidence" value="ECO:0007669"/>
    <property type="project" value="InterPro"/>
</dbReference>
<comment type="subcellular location">
    <subcellularLocation>
        <location evidence="1">Endoplasmic reticulum membrane</location>
        <topology evidence="1">Single-pass type I membrane protein</topology>
    </subcellularLocation>
</comment>
<name>A0A8H8S4T9_9HELO</name>
<sequence length="596" mass="65255">MRFAATAAISAAALLAGSVNADAQSVLSEASSSVSSVASDASSVVESATSGPELPTSLVRAAILFNWHANFAQPTAIKGDFVEQFTDDWDARWKPSHAKKDTKGSAKEDEEWAYVGEWAVEEPHVYKGMEGDKGLVVKNAAAHHAISAKFPKKIDNKGKTLVVQYEVKLQNGLECGGAYLKLLRDNKALHQDEFSNVSPYVVMFGPDKCGTTNKVHFIVNHKNPKTGEYEEKHLSSPQPPTSELYTLIVHPNNTVHIRLNGEQVKEANLLEDFLPPFNPPAEIDDAKDSKPDTWVDEARIADPEATKPEDWDEDAPFEIVDEEATIPEDWLESEPLTVPDPEASKPEDWDEEEDGDWVAPTVPNPKCDDVSGCGKWEKPTIKNPAFKGKWTAPYIDNPAYKGVWAPRKIKNPAFFEDKTPANLEPMGAIGFEIWTMQNDILFDNIYIGHSIADAEKFAQETFFEKHPIEQLIELAEKPKVEDKPKSPSDLVFLDDPVLYVKEKLDLFFTIAQNDPIQAIKFVPEAAGGIAAVLVTILAIIVGIVSMGGSTPPPQVKKAADKAKATATDAKDKVAEAVSTGAEKAQDATKRATRSSS</sequence>
<keyword evidence="4 9" id="KW-0256">Endoplasmic reticulum</keyword>
<dbReference type="Proteomes" id="UP000443090">
    <property type="component" value="Unassembled WGS sequence"/>
</dbReference>
<evidence type="ECO:0000256" key="1">
    <source>
        <dbReference type="ARBA" id="ARBA00004115"/>
    </source>
</evidence>